<proteinExistence type="predicted"/>
<organism evidence="2">
    <name type="scientific">Pandoravirus macleodensis</name>
    <dbReference type="NCBI Taxonomy" id="2107707"/>
    <lineage>
        <taxon>Viruses</taxon>
        <taxon>Pandoravirus</taxon>
    </lineage>
</organism>
<feature type="compositionally biased region" description="Low complexity" evidence="1">
    <location>
        <begin position="255"/>
        <end position="272"/>
    </location>
</feature>
<dbReference type="EMBL" id="MG011691">
    <property type="protein sequence ID" value="AVK77517.1"/>
    <property type="molecule type" value="Genomic_DNA"/>
</dbReference>
<feature type="region of interest" description="Disordered" evidence="1">
    <location>
        <begin position="255"/>
        <end position="288"/>
    </location>
</feature>
<evidence type="ECO:0000256" key="1">
    <source>
        <dbReference type="SAM" id="MobiDB-lite"/>
    </source>
</evidence>
<reference evidence="2" key="1">
    <citation type="journal article" date="2018" name="Nat. Commun.">
        <title>Diversity and evolution of the emerging Pandoraviridae family.</title>
        <authorList>
            <person name="Legendre M."/>
            <person name="Fabre E."/>
            <person name="Poirot O."/>
            <person name="Jeudy S."/>
            <person name="Lartigue A."/>
            <person name="Alempic J.M."/>
            <person name="Beucher L."/>
            <person name="Philippe N."/>
            <person name="Bertaux L."/>
            <person name="Christo-Foroux E."/>
            <person name="Labadie K."/>
            <person name="Coute Y."/>
            <person name="Abergel C."/>
            <person name="Claverie J.M."/>
        </authorList>
    </citation>
    <scope>NUCLEOTIDE SEQUENCE [LARGE SCALE GENOMIC DNA]</scope>
    <source>
        <strain evidence="2">Macleodensis</strain>
    </source>
</reference>
<dbReference type="KEGG" id="vg:36841972"/>
<gene>
    <name evidence="2" type="ORF">pmac_cds_829</name>
</gene>
<evidence type="ECO:0000313" key="2">
    <source>
        <dbReference type="EMBL" id="AVK77517.1"/>
    </source>
</evidence>
<feature type="region of interest" description="Disordered" evidence="1">
    <location>
        <begin position="458"/>
        <end position="483"/>
    </location>
</feature>
<protein>
    <submittedName>
        <fullName evidence="2">Uncharacterized protein</fullName>
    </submittedName>
</protein>
<sequence length="593" mass="64218">MSMSASPILSPPPPPHDDDGVTLRQPRRYSRKALASRFDNNIGPLDALALFAFEEALNACDTTPYGLPHEWNTGDARPAPDDGCYCLGMLGDDLATLVVEAQRIYRGACGQQHHLFLGLGRTDCGRIAITYELVDTSPPRGERAIRATPEEIARHHSWLTPTEMVALSCFLDESTTNVLLARHWSDVPHPMGINIGAVKPEDIVDRIAVNLWPVRLSIEDAHKARSRIIIALQKTEKATILWYGAIADDNIKATTASTTSSPVSTKSQTTSSRDALVQLPASKRSVDDSRASKVSISAARDHSRLLVAGPQDPRDCAAVLGLYPDVSPDGLVVVFELDRTLADLPRQWWNATSATKGIAGETAHGSAAVSKEIDLSKRQVRETAEAIRDAIAKYVDQYNDKDVVAVLWARPSSTGGIVTIGYALATLVRATTIDSDALALAAAGDCAPVATRLGDIIKDTPDREKHGNDDAICGGDDGDDDDDDVPPLEPIPHDLFDLVQLCPWLTGLQIAALSCIAESLKEHGICFKWLPSALSRFDHTQQVKTRRWNAEWAAHSIMNAYYATVNPGGMIEIGIAQRKDGGIDCMCAFVSRG</sequence>
<name>A0A2U7UGA5_9VIRU</name>
<feature type="region of interest" description="Disordered" evidence="1">
    <location>
        <begin position="1"/>
        <end position="22"/>
    </location>
</feature>
<feature type="compositionally biased region" description="Basic and acidic residues" evidence="1">
    <location>
        <begin position="458"/>
        <end position="469"/>
    </location>
</feature>
<dbReference type="RefSeq" id="YP_009481513.1">
    <property type="nucleotide sequence ID" value="NC_037665.1"/>
</dbReference>
<dbReference type="Proteomes" id="UP000249758">
    <property type="component" value="Segment"/>
</dbReference>
<dbReference type="GeneID" id="36841972"/>
<accession>A0A2U7UGA5</accession>